<evidence type="ECO:0000256" key="9">
    <source>
        <dbReference type="ARBA" id="ARBA00023136"/>
    </source>
</evidence>
<evidence type="ECO:0000259" key="14">
    <source>
        <dbReference type="Pfam" id="PF00593"/>
    </source>
</evidence>
<evidence type="ECO:0000256" key="4">
    <source>
        <dbReference type="ARBA" id="ARBA00022496"/>
    </source>
</evidence>
<evidence type="ECO:0000256" key="13">
    <source>
        <dbReference type="SAM" id="SignalP"/>
    </source>
</evidence>
<gene>
    <name evidence="16" type="ORF">PISS_a3464</name>
</gene>
<evidence type="ECO:0000256" key="8">
    <source>
        <dbReference type="ARBA" id="ARBA00023077"/>
    </source>
</evidence>
<comment type="similarity">
    <text evidence="11 12">Belongs to the TonB-dependent receptor family.</text>
</comment>
<dbReference type="InterPro" id="IPR012910">
    <property type="entry name" value="Plug_dom"/>
</dbReference>
<evidence type="ECO:0000256" key="12">
    <source>
        <dbReference type="RuleBase" id="RU003357"/>
    </source>
</evidence>
<evidence type="ECO:0000256" key="7">
    <source>
        <dbReference type="ARBA" id="ARBA00023065"/>
    </source>
</evidence>
<keyword evidence="10 11" id="KW-0998">Cell outer membrane</keyword>
<evidence type="ECO:0000256" key="3">
    <source>
        <dbReference type="ARBA" id="ARBA00022452"/>
    </source>
</evidence>
<feature type="chain" id="PRO_5046142396" description="TonB-dependent receptor" evidence="13">
    <location>
        <begin position="26"/>
        <end position="798"/>
    </location>
</feature>
<keyword evidence="7" id="KW-0406">Ion transport</keyword>
<keyword evidence="9 11" id="KW-0472">Membrane</keyword>
<dbReference type="Pfam" id="PF00593">
    <property type="entry name" value="TonB_dep_Rec_b-barrel"/>
    <property type="match status" value="1"/>
</dbReference>
<evidence type="ECO:0000256" key="1">
    <source>
        <dbReference type="ARBA" id="ARBA00004571"/>
    </source>
</evidence>
<dbReference type="InterPro" id="IPR039426">
    <property type="entry name" value="TonB-dep_rcpt-like"/>
</dbReference>
<dbReference type="EMBL" id="CP011030">
    <property type="protein sequence ID" value="ATC92126.1"/>
    <property type="molecule type" value="Genomic_DNA"/>
</dbReference>
<evidence type="ECO:0000256" key="2">
    <source>
        <dbReference type="ARBA" id="ARBA00022448"/>
    </source>
</evidence>
<keyword evidence="13" id="KW-0732">Signal</keyword>
<dbReference type="PANTHER" id="PTHR32552">
    <property type="entry name" value="FERRICHROME IRON RECEPTOR-RELATED"/>
    <property type="match status" value="1"/>
</dbReference>
<feature type="domain" description="TonB-dependent receptor plug" evidence="15">
    <location>
        <begin position="49"/>
        <end position="154"/>
    </location>
</feature>
<keyword evidence="4" id="KW-0410">Iron transport</keyword>
<evidence type="ECO:0000256" key="5">
    <source>
        <dbReference type="ARBA" id="ARBA00022692"/>
    </source>
</evidence>
<keyword evidence="5 11" id="KW-0812">Transmembrane</keyword>
<keyword evidence="6" id="KW-0408">Iron</keyword>
<evidence type="ECO:0000259" key="15">
    <source>
        <dbReference type="Pfam" id="PF07715"/>
    </source>
</evidence>
<feature type="signal peptide" evidence="13">
    <location>
        <begin position="1"/>
        <end position="25"/>
    </location>
</feature>
<dbReference type="PROSITE" id="PS52016">
    <property type="entry name" value="TONB_DEPENDENT_REC_3"/>
    <property type="match status" value="1"/>
</dbReference>
<dbReference type="Proteomes" id="UP000217258">
    <property type="component" value="Chromosome I"/>
</dbReference>
<keyword evidence="3 11" id="KW-1134">Transmembrane beta strand</keyword>
<dbReference type="Pfam" id="PF07715">
    <property type="entry name" value="Plug"/>
    <property type="match status" value="1"/>
</dbReference>
<evidence type="ECO:0000313" key="17">
    <source>
        <dbReference type="Proteomes" id="UP000217258"/>
    </source>
</evidence>
<dbReference type="InterPro" id="IPR036942">
    <property type="entry name" value="Beta-barrel_TonB_sf"/>
</dbReference>
<comment type="subcellular location">
    <subcellularLocation>
        <location evidence="1 11">Cell outer membrane</location>
        <topology evidence="1 11">Multi-pass membrane protein</topology>
    </subcellularLocation>
</comment>
<dbReference type="RefSeq" id="WP_016899050.1">
    <property type="nucleotide sequence ID" value="NZ_CP011030.1"/>
</dbReference>
<keyword evidence="17" id="KW-1185">Reference proteome</keyword>
<name>A0ABM6N7I8_9GAMM</name>
<dbReference type="SUPFAM" id="SSF56935">
    <property type="entry name" value="Porins"/>
    <property type="match status" value="1"/>
</dbReference>
<evidence type="ECO:0008006" key="18">
    <source>
        <dbReference type="Google" id="ProtNLM"/>
    </source>
</evidence>
<evidence type="ECO:0000313" key="16">
    <source>
        <dbReference type="EMBL" id="ATC92126.1"/>
    </source>
</evidence>
<evidence type="ECO:0000256" key="10">
    <source>
        <dbReference type="ARBA" id="ARBA00023237"/>
    </source>
</evidence>
<keyword evidence="2 11" id="KW-0813">Transport</keyword>
<feature type="domain" description="TonB-dependent receptor-like beta-barrel" evidence="14">
    <location>
        <begin position="264"/>
        <end position="744"/>
    </location>
</feature>
<reference evidence="16 17" key="1">
    <citation type="submission" date="2015-06" db="EMBL/GenBank/DDBJ databases">
        <authorList>
            <person name="Xie B.-B."/>
            <person name="Rong J.-C."/>
            <person name="Qin Q.-L."/>
            <person name="Zhang Y.-Z."/>
        </authorList>
    </citation>
    <scope>NUCLEOTIDE SEQUENCE [LARGE SCALE GENOMIC DNA]</scope>
    <source>
        <strain evidence="16 17">KMM 3549</strain>
    </source>
</reference>
<sequence>MKKFKRKILACAITTQLITSYHASAEEKPKVDKEIEQIEVTATRRSGSIQEAPLNITALNSDVIKDQNIGDLEDVARWVPGLTVSDQGGREGSPIIVRGLNTNSSDRGSDGGTVATYVGEIPLNINLRLTDIDRVEVLIGPQGTLYGAGTLGGAIRYLLKQPQLDITEGSVSGDLFAINESDDTGGEFGLVFNTPLIDDVLAVRASVNHYDRPGYIDYKYVVRNPGVSNPNPDFTNQDDIDENLQRVNDVNDEQITTGRFSVRWQPNSSIDATLNYFYQKQENGGNSTSQYGALANSSALQGTVGKYENAARVLEPGEQENDLLSLEIKADLGFAELVSASGWSSYEQSGQRDQTDLLYDIWTGYADFPAFVGQTLDTSDQDNFTQELRLVSASEGPLSWIVGGYYNKQENLSDDREYTPGLTDFWGGGIANVQKDLEYIALSNSEITEKALFGEAGYSFTDQFDITLGARLYEYDISTNAGSATPLYSGNFSSLDQIEMENVSANDNGNLFKFNANYTFDSGVLAYFTVSEGFRIGGGNGIAPCPDVLPEQQIVCALPSEEDYKADTTVNYELGFKSTWLRNRLHFNAALFNVDWNDAQVGSSTVNGQELITSNAGSANSKGVEISSRAIIGDHWTAYATYAYAKAELTEDAPDLFGIGIGAMNGDRLPGAPEHQFSFGLRYEQDVLDDKLLSVNYGMTAQSDMITKVGLRDDGETLAGYSLSNLSAKLTGDMWSATLYIDNLFDKYAFTSVRRDKSWAGMSTSGANKALPELQRVYAHYTTTPRTIGMKFTYNFEL</sequence>
<keyword evidence="8 12" id="KW-0798">TonB box</keyword>
<dbReference type="Gene3D" id="2.40.170.20">
    <property type="entry name" value="TonB-dependent receptor, beta-barrel domain"/>
    <property type="match status" value="1"/>
</dbReference>
<evidence type="ECO:0000256" key="11">
    <source>
        <dbReference type="PROSITE-ProRule" id="PRU01360"/>
    </source>
</evidence>
<dbReference type="CDD" id="cd01347">
    <property type="entry name" value="ligand_gated_channel"/>
    <property type="match status" value="1"/>
</dbReference>
<evidence type="ECO:0000256" key="6">
    <source>
        <dbReference type="ARBA" id="ARBA00023004"/>
    </source>
</evidence>
<dbReference type="InterPro" id="IPR000531">
    <property type="entry name" value="Beta-barrel_TonB"/>
</dbReference>
<accession>A0ABM6N7I8</accession>
<organism evidence="16 17">
    <name type="scientific">Pseudoalteromonas issachenkonii</name>
    <dbReference type="NCBI Taxonomy" id="152297"/>
    <lineage>
        <taxon>Bacteria</taxon>
        <taxon>Pseudomonadati</taxon>
        <taxon>Pseudomonadota</taxon>
        <taxon>Gammaproteobacteria</taxon>
        <taxon>Alteromonadales</taxon>
        <taxon>Pseudoalteromonadaceae</taxon>
        <taxon>Pseudoalteromonas</taxon>
    </lineage>
</organism>
<protein>
    <recommendedName>
        <fullName evidence="18">TonB-dependent receptor</fullName>
    </recommendedName>
</protein>
<dbReference type="PANTHER" id="PTHR32552:SF81">
    <property type="entry name" value="TONB-DEPENDENT OUTER MEMBRANE RECEPTOR"/>
    <property type="match status" value="1"/>
</dbReference>
<proteinExistence type="inferred from homology"/>